<keyword evidence="1" id="KW-0436">Ligase</keyword>
<dbReference type="EMBL" id="CP034413">
    <property type="protein sequence ID" value="QCI58434.1"/>
    <property type="molecule type" value="Genomic_DNA"/>
</dbReference>
<dbReference type="InterPro" id="IPR022025">
    <property type="entry name" value="Amidoligase_2"/>
</dbReference>
<evidence type="ECO:0000313" key="1">
    <source>
        <dbReference type="EMBL" id="QCI58434.1"/>
    </source>
</evidence>
<gene>
    <name evidence="1" type="ORF">EIO64_03645</name>
</gene>
<accession>A0A4D7AG38</accession>
<evidence type="ECO:0000313" key="2">
    <source>
        <dbReference type="Proteomes" id="UP000298642"/>
    </source>
</evidence>
<sequence>MKEETYVCAICGREYLISQREEFDGQFLCPRCFAEETVTCHVCGERIWTDDNAGNSDTPLCERCYDRYYTNCVRCGELLHNDEAYYDRDDPDEEEPLCHACYTRTAGDRAIQDYCYKPEPIFYGDGPRFFGVELEIDGAGEYGSNAKKLLRIANEEEERIYCKHDGSLEEGFEIVTHPMSLSYQLQQIPWEQICKGAVDLGYTSHQAGTCGLHVHVSRLAFGETEEQQDTAIARVLYFFEKHWEELLKFSRRTQHQLDQWASRYGYKEQPMEILDHAKKGYHGGRYTCVNLTNRDTIEFRMFRGTLKYNTLIATLQLVDRICDVAIYLSDDELKALSWTSFVSGCQAPELVRYLKERRLYVNEPVMAEVEV</sequence>
<dbReference type="RefSeq" id="WP_119311375.1">
    <property type="nucleotide sequence ID" value="NZ_CP034413.3"/>
</dbReference>
<proteinExistence type="predicted"/>
<organism evidence="1 2">
    <name type="scientific">Dysosmobacter welbionis</name>
    <dbReference type="NCBI Taxonomy" id="2093857"/>
    <lineage>
        <taxon>Bacteria</taxon>
        <taxon>Bacillati</taxon>
        <taxon>Bacillota</taxon>
        <taxon>Clostridia</taxon>
        <taxon>Eubacteriales</taxon>
        <taxon>Oscillospiraceae</taxon>
        <taxon>Dysosmobacter</taxon>
    </lineage>
</organism>
<dbReference type="AlphaFoldDB" id="A0A4D7AG38"/>
<protein>
    <submittedName>
        <fullName evidence="1">Amidoligase family protein</fullName>
    </submittedName>
</protein>
<dbReference type="Pfam" id="PF12224">
    <property type="entry name" value="Amidoligase_2"/>
    <property type="match status" value="1"/>
</dbReference>
<keyword evidence="2" id="KW-1185">Reference proteome</keyword>
<reference evidence="2" key="1">
    <citation type="submission" date="2018-12" db="EMBL/GenBank/DDBJ databases">
        <title>Dusodibacter welbiota gen. nov., sp. nov., isolated from human faeces and emended description of the Oscillibacter genus.</title>
        <authorList>
            <person name="Le Roy T."/>
            <person name="Van der Smissen P."/>
            <person name="Delzenne N."/>
            <person name="Muccioli G."/>
            <person name="Collet J.F."/>
            <person name="Cani P.D."/>
        </authorList>
    </citation>
    <scope>NUCLEOTIDE SEQUENCE [LARGE SCALE GENOMIC DNA]</scope>
    <source>
        <strain evidence="2">J115</strain>
    </source>
</reference>
<dbReference type="GO" id="GO:0016874">
    <property type="term" value="F:ligase activity"/>
    <property type="evidence" value="ECO:0007669"/>
    <property type="project" value="UniProtKB-KW"/>
</dbReference>
<dbReference type="Proteomes" id="UP000298642">
    <property type="component" value="Chromosome"/>
</dbReference>
<dbReference type="KEGG" id="obj:EIO64_03645"/>
<name>A0A4D7AG38_9FIRM</name>